<dbReference type="Proteomes" id="UP000005408">
    <property type="component" value="Unassembled WGS sequence"/>
</dbReference>
<dbReference type="EnsemblMetazoa" id="G26671.1">
    <property type="protein sequence ID" value="G26671.1:cds"/>
    <property type="gene ID" value="G26671"/>
</dbReference>
<reference evidence="1" key="1">
    <citation type="submission" date="2022-08" db="UniProtKB">
        <authorList>
            <consortium name="EnsemblMetazoa"/>
        </authorList>
    </citation>
    <scope>IDENTIFICATION</scope>
    <source>
        <strain evidence="1">05x7-T-G4-1.051#20</strain>
    </source>
</reference>
<proteinExistence type="predicted"/>
<dbReference type="AlphaFoldDB" id="A0A8W8LAG6"/>
<sequence>MLVVNLYWKESRDKTGPSIIVPSVRARGCINLVIARKEQGTLSSLWGSSFSITACFCSNSQLQSQWKSVVQAAWLMTSAVGSLVVLLWPQSHFLHLMFGVHVFCRCCSQWTNIMLWLCLAVIRTITSAVIGNGFDDIEELIIEEKKRRISMNILIIPSNNDPS</sequence>
<accession>A0A8W8LAG6</accession>
<protein>
    <submittedName>
        <fullName evidence="1">Uncharacterized protein</fullName>
    </submittedName>
</protein>
<organism evidence="1 2">
    <name type="scientific">Magallana gigas</name>
    <name type="common">Pacific oyster</name>
    <name type="synonym">Crassostrea gigas</name>
    <dbReference type="NCBI Taxonomy" id="29159"/>
    <lineage>
        <taxon>Eukaryota</taxon>
        <taxon>Metazoa</taxon>
        <taxon>Spiralia</taxon>
        <taxon>Lophotrochozoa</taxon>
        <taxon>Mollusca</taxon>
        <taxon>Bivalvia</taxon>
        <taxon>Autobranchia</taxon>
        <taxon>Pteriomorphia</taxon>
        <taxon>Ostreida</taxon>
        <taxon>Ostreoidea</taxon>
        <taxon>Ostreidae</taxon>
        <taxon>Magallana</taxon>
    </lineage>
</organism>
<name>A0A8W8LAG6_MAGGI</name>
<evidence type="ECO:0000313" key="1">
    <source>
        <dbReference type="EnsemblMetazoa" id="G26671.1:cds"/>
    </source>
</evidence>
<keyword evidence="2" id="KW-1185">Reference proteome</keyword>
<evidence type="ECO:0000313" key="2">
    <source>
        <dbReference type="Proteomes" id="UP000005408"/>
    </source>
</evidence>